<dbReference type="AlphaFoldDB" id="A0A9N7MFY1"/>
<dbReference type="Proteomes" id="UP001153555">
    <property type="component" value="Unassembled WGS sequence"/>
</dbReference>
<proteinExistence type="predicted"/>
<feature type="domain" description="Myb/SANT-like" evidence="1">
    <location>
        <begin position="16"/>
        <end position="98"/>
    </location>
</feature>
<comment type="caution">
    <text evidence="2">The sequence shown here is derived from an EMBL/GenBank/DDBJ whole genome shotgun (WGS) entry which is preliminary data.</text>
</comment>
<keyword evidence="3" id="KW-1185">Reference proteome</keyword>
<dbReference type="InterPro" id="IPR024752">
    <property type="entry name" value="Myb/SANT-like_dom"/>
</dbReference>
<dbReference type="PANTHER" id="PTHR46929">
    <property type="entry name" value="EXPRESSED PROTEIN"/>
    <property type="match status" value="1"/>
</dbReference>
<protein>
    <recommendedName>
        <fullName evidence="1">Myb/SANT-like domain-containing protein</fullName>
    </recommendedName>
</protein>
<evidence type="ECO:0000259" key="1">
    <source>
        <dbReference type="Pfam" id="PF12776"/>
    </source>
</evidence>
<accession>A0A9N7MFY1</accession>
<name>A0A9N7MFY1_STRHE</name>
<evidence type="ECO:0000313" key="3">
    <source>
        <dbReference type="Proteomes" id="UP001153555"/>
    </source>
</evidence>
<organism evidence="2 3">
    <name type="scientific">Striga hermonthica</name>
    <name type="common">Purple witchweed</name>
    <name type="synonym">Buchnera hermonthica</name>
    <dbReference type="NCBI Taxonomy" id="68872"/>
    <lineage>
        <taxon>Eukaryota</taxon>
        <taxon>Viridiplantae</taxon>
        <taxon>Streptophyta</taxon>
        <taxon>Embryophyta</taxon>
        <taxon>Tracheophyta</taxon>
        <taxon>Spermatophyta</taxon>
        <taxon>Magnoliopsida</taxon>
        <taxon>eudicotyledons</taxon>
        <taxon>Gunneridae</taxon>
        <taxon>Pentapetalae</taxon>
        <taxon>asterids</taxon>
        <taxon>lamiids</taxon>
        <taxon>Lamiales</taxon>
        <taxon>Orobanchaceae</taxon>
        <taxon>Buchnereae</taxon>
        <taxon>Striga</taxon>
    </lineage>
</organism>
<dbReference type="EMBL" id="CACSLK010003174">
    <property type="protein sequence ID" value="CAA0809057.1"/>
    <property type="molecule type" value="Genomic_DNA"/>
</dbReference>
<dbReference type="Pfam" id="PF12776">
    <property type="entry name" value="Myb_DNA-bind_3"/>
    <property type="match status" value="1"/>
</dbReference>
<dbReference type="OrthoDB" id="904374at2759"/>
<gene>
    <name evidence="2" type="ORF">SHERM_11263</name>
</gene>
<evidence type="ECO:0000313" key="2">
    <source>
        <dbReference type="EMBL" id="CAA0809057.1"/>
    </source>
</evidence>
<dbReference type="PANTHER" id="PTHR46929:SF33">
    <property type="entry name" value="L10-INTERACTING MYB DOMAIN-CONTAINING PROTEIN-LIKE ISOFORM X1"/>
    <property type="match status" value="1"/>
</dbReference>
<sequence>MMDDIPEEYRVNGEFHFLKMMAQEIEKAEYPPGSTFRRESMMNVFRKFRILFGPIYSDRYLKMKIKSLKKKYQEFSELLNQENIFWNKQNNIVYGNDQLLNERYMARYRNGVFIGERNYDLMRDVYDRGINFE</sequence>
<reference evidence="2" key="1">
    <citation type="submission" date="2019-12" db="EMBL/GenBank/DDBJ databases">
        <authorList>
            <person name="Scholes J."/>
        </authorList>
    </citation>
    <scope>NUCLEOTIDE SEQUENCE</scope>
</reference>